<dbReference type="PANTHER" id="PTHR48079">
    <property type="entry name" value="PROTEIN YEEZ"/>
    <property type="match status" value="1"/>
</dbReference>
<evidence type="ECO:0000313" key="2">
    <source>
        <dbReference type="Proteomes" id="UP000464318"/>
    </source>
</evidence>
<dbReference type="SUPFAM" id="SSF51735">
    <property type="entry name" value="NAD(P)-binding Rossmann-fold domains"/>
    <property type="match status" value="1"/>
</dbReference>
<evidence type="ECO:0000313" key="1">
    <source>
        <dbReference type="EMBL" id="QHN64667.1"/>
    </source>
</evidence>
<dbReference type="Gene3D" id="3.40.50.720">
    <property type="entry name" value="NAD(P)-binding Rossmann-like Domain"/>
    <property type="match status" value="1"/>
</dbReference>
<keyword evidence="2" id="KW-1185">Reference proteome</keyword>
<dbReference type="Proteomes" id="UP000464318">
    <property type="component" value="Chromosome"/>
</dbReference>
<dbReference type="EMBL" id="CP029149">
    <property type="protein sequence ID" value="QHN64667.1"/>
    <property type="molecule type" value="Genomic_DNA"/>
</dbReference>
<accession>A0A6P1QU02</accession>
<dbReference type="RefSeq" id="WP_120488674.1">
    <property type="nucleotide sequence ID" value="NZ_CP029149.1"/>
</dbReference>
<dbReference type="Pfam" id="PF01370">
    <property type="entry name" value="Epimerase"/>
    <property type="match status" value="1"/>
</dbReference>
<reference evidence="1 2" key="1">
    <citation type="submission" date="2018-04" db="EMBL/GenBank/DDBJ databases">
        <title>Characteristic and Complete Genome Sequencing of A Novel Member of Infective Endocarditis Causative Bacteria: Bergeyella cardium QL-PH.</title>
        <authorList>
            <person name="Pan H."/>
            <person name="Sun E."/>
            <person name="Zhang Y."/>
        </authorList>
    </citation>
    <scope>NUCLEOTIDE SEQUENCE [LARGE SCALE GENOMIC DNA]</scope>
    <source>
        <strain evidence="1 2">HPQL</strain>
    </source>
</reference>
<gene>
    <name evidence="1" type="ORF">DBX24_01545</name>
</gene>
<dbReference type="InterPro" id="IPR001509">
    <property type="entry name" value="Epimerase_deHydtase"/>
</dbReference>
<organism evidence="1 2">
    <name type="scientific">Bergeyella cardium</name>
    <dbReference type="NCBI Taxonomy" id="1585976"/>
    <lineage>
        <taxon>Bacteria</taxon>
        <taxon>Pseudomonadati</taxon>
        <taxon>Bacteroidota</taxon>
        <taxon>Flavobacteriia</taxon>
        <taxon>Flavobacteriales</taxon>
        <taxon>Weeksellaceae</taxon>
        <taxon>Bergeyella</taxon>
    </lineage>
</organism>
<proteinExistence type="predicted"/>
<dbReference type="GO" id="GO:0004029">
    <property type="term" value="F:aldehyde dehydrogenase (NAD+) activity"/>
    <property type="evidence" value="ECO:0007669"/>
    <property type="project" value="TreeGrafter"/>
</dbReference>
<dbReference type="InterPro" id="IPR051783">
    <property type="entry name" value="NAD(P)-dependent_oxidoreduct"/>
</dbReference>
<dbReference type="PANTHER" id="PTHR48079:SF6">
    <property type="entry name" value="NAD(P)-BINDING DOMAIN-CONTAINING PROTEIN-RELATED"/>
    <property type="match status" value="1"/>
</dbReference>
<sequence>MILVTGATGILGRVIVLQLLKKGRKVRATKRPESNLDEVKHSFRFYTDTPEEYFNTIDWVDIDFDDIDSISTALHGVEEVYHCAGKVSFNPSEKKGIYHTNISGTKNLLYACEDFQIKKFLFISSIAVLDGLNEQGYLDEESDFNPKIAHSAYAKSKHFAEMEVWRASAEGLNTIILNPGVIIGSGNWGRSSALLFKTSKYTFSGGTAFVDVRDVAQIAVQLMDENAFGERFVIVSENKSYEEVGNQIRQRLGLGKTKILSDKLLNAARFLNVFGFIFPRLKLMNKANINAVTSNINITNQKIRRRLNFDFIPVKESIDFHLENYLADQSFKTSK</sequence>
<dbReference type="GO" id="GO:0005737">
    <property type="term" value="C:cytoplasm"/>
    <property type="evidence" value="ECO:0007669"/>
    <property type="project" value="TreeGrafter"/>
</dbReference>
<name>A0A6P1QU02_9FLAO</name>
<dbReference type="AlphaFoldDB" id="A0A6P1QU02"/>
<protein>
    <submittedName>
        <fullName evidence="1">NAD-dependent epimerase/dehydratase family protein</fullName>
    </submittedName>
</protein>
<dbReference type="KEGG" id="bcad:DBX24_01545"/>
<dbReference type="InterPro" id="IPR036291">
    <property type="entry name" value="NAD(P)-bd_dom_sf"/>
</dbReference>
<dbReference type="OrthoDB" id="596910at2"/>